<evidence type="ECO:0000313" key="2">
    <source>
        <dbReference type="Proteomes" id="UP000265541"/>
    </source>
</evidence>
<reference evidence="1 2" key="1">
    <citation type="journal article" date="2016" name="Front. Microbiol.">
        <title>Comprehensive Phylogenetic Analysis of Bovine Non-aureus Staphylococci Species Based on Whole-Genome Sequencing.</title>
        <authorList>
            <person name="Naushad S."/>
            <person name="Barkema H.W."/>
            <person name="Luby C."/>
            <person name="Condas L.A."/>
            <person name="Nobrega D.B."/>
            <person name="Carson D.A."/>
            <person name="De Buck J."/>
        </authorList>
    </citation>
    <scope>NUCLEOTIDE SEQUENCE [LARGE SCALE GENOMIC DNA]</scope>
    <source>
        <strain evidence="1 2">SNUC 4781</strain>
    </source>
</reference>
<protein>
    <submittedName>
        <fullName evidence="1">Helix-turn-helix domain-containing protein</fullName>
    </submittedName>
</protein>
<gene>
    <name evidence="1" type="ORF">BUZ14_04235</name>
</gene>
<proteinExistence type="predicted"/>
<dbReference type="RefSeq" id="WP_119484643.1">
    <property type="nucleotide sequence ID" value="NZ_QYJN01000002.1"/>
</dbReference>
<dbReference type="OrthoDB" id="2411112at2"/>
<organism evidence="1 2">
    <name type="scientific">Staphylococcus gallinarum</name>
    <dbReference type="NCBI Taxonomy" id="1293"/>
    <lineage>
        <taxon>Bacteria</taxon>
        <taxon>Bacillati</taxon>
        <taxon>Bacillota</taxon>
        <taxon>Bacilli</taxon>
        <taxon>Bacillales</taxon>
        <taxon>Staphylococcaceae</taxon>
        <taxon>Staphylococcus</taxon>
    </lineage>
</organism>
<dbReference type="InterPro" id="IPR013324">
    <property type="entry name" value="RNA_pol_sigma_r3/r4-like"/>
</dbReference>
<evidence type="ECO:0000313" key="1">
    <source>
        <dbReference type="EMBL" id="RIP35867.1"/>
    </source>
</evidence>
<dbReference type="Proteomes" id="UP000265541">
    <property type="component" value="Unassembled WGS sequence"/>
</dbReference>
<dbReference type="SUPFAM" id="SSF88659">
    <property type="entry name" value="Sigma3 and sigma4 domains of RNA polymerase sigma factors"/>
    <property type="match status" value="1"/>
</dbReference>
<accession>A0A3A0VM74</accession>
<comment type="caution">
    <text evidence="1">The sequence shown here is derived from an EMBL/GenBank/DDBJ whole genome shotgun (WGS) entry which is preliminary data.</text>
</comment>
<sequence>MTLLKNEKESLKRFILNYHLIENEEMLDIEVDDFFQIDSNVATNINETTNVDDHIYMNELDILIDRICDDREYILFMLMSSGRSIKDIANILELSESRIYQLMDLLLEKIIVNKEELNE</sequence>
<name>A0A3A0VM74_STAGA</name>
<dbReference type="Gene3D" id="1.20.140.160">
    <property type="match status" value="1"/>
</dbReference>
<dbReference type="EMBL" id="QYJN01000002">
    <property type="protein sequence ID" value="RIP35867.1"/>
    <property type="molecule type" value="Genomic_DNA"/>
</dbReference>
<dbReference type="AlphaFoldDB" id="A0A3A0VM74"/>